<dbReference type="SMART" id="SM00354">
    <property type="entry name" value="HTH_LACI"/>
    <property type="match status" value="1"/>
</dbReference>
<dbReference type="PROSITE" id="PS50932">
    <property type="entry name" value="HTH_LACI_2"/>
    <property type="match status" value="1"/>
</dbReference>
<dbReference type="SUPFAM" id="SSF47413">
    <property type="entry name" value="lambda repressor-like DNA-binding domains"/>
    <property type="match status" value="1"/>
</dbReference>
<dbReference type="Gene3D" id="1.10.260.40">
    <property type="entry name" value="lambda repressor-like DNA-binding domains"/>
    <property type="match status" value="1"/>
</dbReference>
<evidence type="ECO:0000313" key="5">
    <source>
        <dbReference type="EMBL" id="MDN4473015.1"/>
    </source>
</evidence>
<dbReference type="PANTHER" id="PTHR30146">
    <property type="entry name" value="LACI-RELATED TRANSCRIPTIONAL REPRESSOR"/>
    <property type="match status" value="1"/>
</dbReference>
<proteinExistence type="predicted"/>
<feature type="domain" description="HTH lacI-type" evidence="4">
    <location>
        <begin position="6"/>
        <end position="56"/>
    </location>
</feature>
<evidence type="ECO:0000256" key="2">
    <source>
        <dbReference type="ARBA" id="ARBA00023125"/>
    </source>
</evidence>
<dbReference type="InterPro" id="IPR028082">
    <property type="entry name" value="Peripla_BP_I"/>
</dbReference>
<dbReference type="GO" id="GO:0003677">
    <property type="term" value="F:DNA binding"/>
    <property type="evidence" value="ECO:0007669"/>
    <property type="project" value="UniProtKB-KW"/>
</dbReference>
<evidence type="ECO:0000256" key="3">
    <source>
        <dbReference type="ARBA" id="ARBA00023163"/>
    </source>
</evidence>
<dbReference type="PROSITE" id="PS00356">
    <property type="entry name" value="HTH_LACI_1"/>
    <property type="match status" value="1"/>
</dbReference>
<dbReference type="SUPFAM" id="SSF53822">
    <property type="entry name" value="Periplasmic binding protein-like I"/>
    <property type="match status" value="1"/>
</dbReference>
<reference evidence="5" key="1">
    <citation type="submission" date="2023-06" db="EMBL/GenBank/DDBJ databases">
        <title>SYSU T00b26.</title>
        <authorList>
            <person name="Gao L."/>
            <person name="Fang B.-Z."/>
            <person name="Li W.-J."/>
        </authorList>
    </citation>
    <scope>NUCLEOTIDE SEQUENCE</scope>
    <source>
        <strain evidence="5">SYSU T00b26</strain>
    </source>
</reference>
<keyword evidence="6" id="KW-1185">Reference proteome</keyword>
<dbReference type="InterPro" id="IPR046335">
    <property type="entry name" value="LacI/GalR-like_sensor"/>
</dbReference>
<keyword evidence="1" id="KW-0805">Transcription regulation</keyword>
<dbReference type="Pfam" id="PF13377">
    <property type="entry name" value="Peripla_BP_3"/>
    <property type="match status" value="1"/>
</dbReference>
<evidence type="ECO:0000256" key="1">
    <source>
        <dbReference type="ARBA" id="ARBA00023015"/>
    </source>
</evidence>
<dbReference type="RefSeq" id="WP_301128128.1">
    <property type="nucleotide sequence ID" value="NZ_JAUHPV010000004.1"/>
</dbReference>
<dbReference type="EMBL" id="JAUHPV010000004">
    <property type="protein sequence ID" value="MDN4473015.1"/>
    <property type="molecule type" value="Genomic_DNA"/>
</dbReference>
<sequence>MPDIGDVARLAGVSNATVSRALSGRGSVSPRTQERVREAARELGYAVSANASGLASGKTANVGVVVPFLSHWFYTAVIEGAQAELTAHGYDVTLYNLMGSGDERRGVFERSLARKRVDAVIAVSLELTDDELGLLRAVGKPVVGVGGPLPGSPSVAIDDVAVARLATSHLIALGHRTIAHLGGDPATERDFHVPSNRRQGYEAALNAAGIPVDPQLFHPTDFTIESGYASAKRMFADPDHVPTAIVAASDEMAIGALLAARDLGVRVPQDLSIVGIDGHGLAEFFGLTTVAQYPERQGKAAAEAVMRMMDGDASEPTLAPVEFDLVVRSSTARPARSER</sequence>
<dbReference type="Gene3D" id="3.40.50.2300">
    <property type="match status" value="2"/>
</dbReference>
<organism evidence="5 6">
    <name type="scientific">Demequina zhanjiangensis</name>
    <dbReference type="NCBI Taxonomy" id="3051659"/>
    <lineage>
        <taxon>Bacteria</taxon>
        <taxon>Bacillati</taxon>
        <taxon>Actinomycetota</taxon>
        <taxon>Actinomycetes</taxon>
        <taxon>Micrococcales</taxon>
        <taxon>Demequinaceae</taxon>
        <taxon>Demequina</taxon>
    </lineage>
</organism>
<name>A0ABT8G1K9_9MICO</name>
<keyword evidence="2 5" id="KW-0238">DNA-binding</keyword>
<gene>
    <name evidence="5" type="ORF">QQX04_08440</name>
</gene>
<accession>A0ABT8G1K9</accession>
<dbReference type="Proteomes" id="UP001172738">
    <property type="component" value="Unassembled WGS sequence"/>
</dbReference>
<protein>
    <submittedName>
        <fullName evidence="5">LacI family DNA-binding transcriptional regulator</fullName>
    </submittedName>
</protein>
<dbReference type="InterPro" id="IPR010982">
    <property type="entry name" value="Lambda_DNA-bd_dom_sf"/>
</dbReference>
<comment type="caution">
    <text evidence="5">The sequence shown here is derived from an EMBL/GenBank/DDBJ whole genome shotgun (WGS) entry which is preliminary data.</text>
</comment>
<keyword evidence="3" id="KW-0804">Transcription</keyword>
<dbReference type="CDD" id="cd01392">
    <property type="entry name" value="HTH_LacI"/>
    <property type="match status" value="1"/>
</dbReference>
<dbReference type="CDD" id="cd06267">
    <property type="entry name" value="PBP1_LacI_sugar_binding-like"/>
    <property type="match status" value="1"/>
</dbReference>
<evidence type="ECO:0000259" key="4">
    <source>
        <dbReference type="PROSITE" id="PS50932"/>
    </source>
</evidence>
<dbReference type="PANTHER" id="PTHR30146:SF153">
    <property type="entry name" value="LACTOSE OPERON REPRESSOR"/>
    <property type="match status" value="1"/>
</dbReference>
<evidence type="ECO:0000313" key="6">
    <source>
        <dbReference type="Proteomes" id="UP001172738"/>
    </source>
</evidence>
<dbReference type="InterPro" id="IPR000843">
    <property type="entry name" value="HTH_LacI"/>
</dbReference>
<dbReference type="Pfam" id="PF00356">
    <property type="entry name" value="LacI"/>
    <property type="match status" value="1"/>
</dbReference>